<feature type="compositionally biased region" description="Low complexity" evidence="4">
    <location>
        <begin position="21"/>
        <end position="36"/>
    </location>
</feature>
<dbReference type="InterPro" id="IPR001680">
    <property type="entry name" value="WD40_rpt"/>
</dbReference>
<dbReference type="InterPro" id="IPR052254">
    <property type="entry name" value="CUL4-DDB1_E3_ligase_receptor"/>
</dbReference>
<evidence type="ECO:0000256" key="3">
    <source>
        <dbReference type="PROSITE-ProRule" id="PRU00221"/>
    </source>
</evidence>
<dbReference type="EMBL" id="DF973643">
    <property type="protein sequence ID" value="GAU36830.1"/>
    <property type="molecule type" value="Genomic_DNA"/>
</dbReference>
<feature type="compositionally biased region" description="Polar residues" evidence="4">
    <location>
        <begin position="37"/>
        <end position="48"/>
    </location>
</feature>
<dbReference type="Gene3D" id="2.130.10.10">
    <property type="entry name" value="YVTN repeat-like/Quinoprotein amine dehydrogenase"/>
    <property type="match status" value="1"/>
</dbReference>
<accession>A0A2Z6NK30</accession>
<evidence type="ECO:0000256" key="2">
    <source>
        <dbReference type="ARBA" id="ARBA00022737"/>
    </source>
</evidence>
<protein>
    <submittedName>
        <fullName evidence="5">Uncharacterized protein</fullName>
    </submittedName>
</protein>
<keyword evidence="6" id="KW-1185">Reference proteome</keyword>
<dbReference type="OrthoDB" id="128867at2759"/>
<evidence type="ECO:0000313" key="5">
    <source>
        <dbReference type="EMBL" id="GAU36830.1"/>
    </source>
</evidence>
<dbReference type="PANTHER" id="PTHR44472:SF1">
    <property type="entry name" value="DDB1 AND CUL4 ASSOCIATED FACTOR 4"/>
    <property type="match status" value="1"/>
</dbReference>
<dbReference type="Pfam" id="PF23761">
    <property type="entry name" value="Beta-prop_DCAF4"/>
    <property type="match status" value="1"/>
</dbReference>
<keyword evidence="1 3" id="KW-0853">WD repeat</keyword>
<gene>
    <name evidence="5" type="ORF">TSUD_320690</name>
</gene>
<feature type="repeat" description="WD" evidence="3">
    <location>
        <begin position="378"/>
        <end position="409"/>
    </location>
</feature>
<evidence type="ECO:0000256" key="4">
    <source>
        <dbReference type="SAM" id="MobiDB-lite"/>
    </source>
</evidence>
<dbReference type="PANTHER" id="PTHR44472">
    <property type="entry name" value="DDB1- AND CUL4-ASSOCIATED FACTOR 4-RELATED"/>
    <property type="match status" value="1"/>
</dbReference>
<dbReference type="SUPFAM" id="SSF50978">
    <property type="entry name" value="WD40 repeat-like"/>
    <property type="match status" value="1"/>
</dbReference>
<organism evidence="5 6">
    <name type="scientific">Trifolium subterraneum</name>
    <name type="common">Subterranean clover</name>
    <dbReference type="NCBI Taxonomy" id="3900"/>
    <lineage>
        <taxon>Eukaryota</taxon>
        <taxon>Viridiplantae</taxon>
        <taxon>Streptophyta</taxon>
        <taxon>Embryophyta</taxon>
        <taxon>Tracheophyta</taxon>
        <taxon>Spermatophyta</taxon>
        <taxon>Magnoliopsida</taxon>
        <taxon>eudicotyledons</taxon>
        <taxon>Gunneridae</taxon>
        <taxon>Pentapetalae</taxon>
        <taxon>rosids</taxon>
        <taxon>fabids</taxon>
        <taxon>Fabales</taxon>
        <taxon>Fabaceae</taxon>
        <taxon>Papilionoideae</taxon>
        <taxon>50 kb inversion clade</taxon>
        <taxon>NPAAA clade</taxon>
        <taxon>Hologalegina</taxon>
        <taxon>IRL clade</taxon>
        <taxon>Trifolieae</taxon>
        <taxon>Trifolium</taxon>
    </lineage>
</organism>
<sequence length="431" mass="48174">MPPARELPGFYFDPEKNRYFPIKGPIPGSSSSKNKITVPNPSQTSSSQERNRSSCRKLRNRTSKLLQIRELDGRHVNASHYCKCNFTEEFRKIQTSQPIVWKYQGTDRIGISALEHLNVDVQTVDGRFRTDVLLNGSINGSLSFSEVGRVGHNFDDGVKWMPDCVKSHIKGETNVHNEPGPLFRPNGASLIMSSRISCIRLGPNLSPHAPNDSPIVGNVLPFLPCIGTNQGGASVDLETGTRSWFLRCKSDVFAQQIVDSGNVILCGLRNGAVISVDFREKRLHSSRLTLHRIPHTSSDKKAGNSNKDWFKLEGSIYPSHTIKMPSSISCLASLKFDDQYFLASSMDGSIKLYDRRMLQRSAVQSYEGHVNSHTQIQLGVDPDERYVMSGGEDCKLRIWSIKSGELLLEDKFSNSVLSTVCYQTFKSRPFS</sequence>
<evidence type="ECO:0000313" key="6">
    <source>
        <dbReference type="Proteomes" id="UP000242715"/>
    </source>
</evidence>
<reference evidence="6" key="1">
    <citation type="journal article" date="2017" name="Front. Plant Sci.">
        <title>Climate Clever Clovers: New Paradigm to Reduce the Environmental Footprint of Ruminants by Breeding Low Methanogenic Forages Utilizing Haplotype Variation.</title>
        <authorList>
            <person name="Kaur P."/>
            <person name="Appels R."/>
            <person name="Bayer P.E."/>
            <person name="Keeble-Gagnere G."/>
            <person name="Wang J."/>
            <person name="Hirakawa H."/>
            <person name="Shirasawa K."/>
            <person name="Vercoe P."/>
            <person name="Stefanova K."/>
            <person name="Durmic Z."/>
            <person name="Nichols P."/>
            <person name="Revell C."/>
            <person name="Isobe S.N."/>
            <person name="Edwards D."/>
            <person name="Erskine W."/>
        </authorList>
    </citation>
    <scope>NUCLEOTIDE SEQUENCE [LARGE SCALE GENOMIC DNA]</scope>
    <source>
        <strain evidence="6">cv. Daliak</strain>
    </source>
</reference>
<dbReference type="SMART" id="SM00320">
    <property type="entry name" value="WD40"/>
    <property type="match status" value="2"/>
</dbReference>
<dbReference type="InterPro" id="IPR015943">
    <property type="entry name" value="WD40/YVTN_repeat-like_dom_sf"/>
</dbReference>
<keyword evidence="2" id="KW-0677">Repeat</keyword>
<dbReference type="PROSITE" id="PS50082">
    <property type="entry name" value="WD_REPEATS_2"/>
    <property type="match status" value="1"/>
</dbReference>
<name>A0A2Z6NK30_TRISU</name>
<evidence type="ECO:0000256" key="1">
    <source>
        <dbReference type="ARBA" id="ARBA00022574"/>
    </source>
</evidence>
<dbReference type="Proteomes" id="UP000242715">
    <property type="component" value="Unassembled WGS sequence"/>
</dbReference>
<dbReference type="InterPro" id="IPR036322">
    <property type="entry name" value="WD40_repeat_dom_sf"/>
</dbReference>
<feature type="region of interest" description="Disordered" evidence="4">
    <location>
        <begin position="1"/>
        <end position="59"/>
    </location>
</feature>
<proteinExistence type="predicted"/>
<dbReference type="AlphaFoldDB" id="A0A2Z6NK30"/>